<keyword evidence="3" id="KW-1185">Reference proteome</keyword>
<evidence type="ECO:0000313" key="2">
    <source>
        <dbReference type="EMBL" id="KAJ8421714.1"/>
    </source>
</evidence>
<name>A0A9Q1JGR4_9CARY</name>
<dbReference type="OrthoDB" id="1748110at2759"/>
<organism evidence="2 3">
    <name type="scientific">Carnegiea gigantea</name>
    <dbReference type="NCBI Taxonomy" id="171969"/>
    <lineage>
        <taxon>Eukaryota</taxon>
        <taxon>Viridiplantae</taxon>
        <taxon>Streptophyta</taxon>
        <taxon>Embryophyta</taxon>
        <taxon>Tracheophyta</taxon>
        <taxon>Spermatophyta</taxon>
        <taxon>Magnoliopsida</taxon>
        <taxon>eudicotyledons</taxon>
        <taxon>Gunneridae</taxon>
        <taxon>Pentapetalae</taxon>
        <taxon>Caryophyllales</taxon>
        <taxon>Cactineae</taxon>
        <taxon>Cactaceae</taxon>
        <taxon>Cactoideae</taxon>
        <taxon>Echinocereeae</taxon>
        <taxon>Carnegiea</taxon>
    </lineage>
</organism>
<proteinExistence type="predicted"/>
<dbReference type="Proteomes" id="UP001153076">
    <property type="component" value="Unassembled WGS sequence"/>
</dbReference>
<dbReference type="AlphaFoldDB" id="A0A9Q1JGR4"/>
<dbReference type="PANTHER" id="PTHR31286:SF167">
    <property type="entry name" value="OS09G0268800 PROTEIN"/>
    <property type="match status" value="1"/>
</dbReference>
<dbReference type="PANTHER" id="PTHR31286">
    <property type="entry name" value="GLYCINE-RICH CELL WALL STRUCTURAL PROTEIN 1.8-LIKE"/>
    <property type="match status" value="1"/>
</dbReference>
<dbReference type="InterPro" id="IPR025558">
    <property type="entry name" value="DUF4283"/>
</dbReference>
<feature type="domain" description="DUF4283" evidence="1">
    <location>
        <begin position="37"/>
        <end position="99"/>
    </location>
</feature>
<evidence type="ECO:0000313" key="3">
    <source>
        <dbReference type="Proteomes" id="UP001153076"/>
    </source>
</evidence>
<evidence type="ECO:0000259" key="1">
    <source>
        <dbReference type="Pfam" id="PF14111"/>
    </source>
</evidence>
<accession>A0A9Q1JGR4</accession>
<dbReference type="InterPro" id="IPR040256">
    <property type="entry name" value="At4g02000-like"/>
</dbReference>
<gene>
    <name evidence="2" type="ORF">Cgig2_020705</name>
</gene>
<dbReference type="Pfam" id="PF14111">
    <property type="entry name" value="DUF4283"/>
    <property type="match status" value="1"/>
</dbReference>
<reference evidence="2" key="1">
    <citation type="submission" date="2022-04" db="EMBL/GenBank/DDBJ databases">
        <title>Carnegiea gigantea Genome sequencing and assembly v2.</title>
        <authorList>
            <person name="Copetti D."/>
            <person name="Sanderson M.J."/>
            <person name="Burquez A."/>
            <person name="Wojciechowski M.F."/>
        </authorList>
    </citation>
    <scope>NUCLEOTIDE SEQUENCE</scope>
    <source>
        <strain evidence="2">SGP5-SGP5p</strain>
        <tissue evidence="2">Aerial part</tissue>
    </source>
</reference>
<protein>
    <recommendedName>
        <fullName evidence="1">DUF4283 domain-containing protein</fullName>
    </recommendedName>
</protein>
<comment type="caution">
    <text evidence="2">The sequence shown here is derived from an EMBL/GenBank/DDBJ whole genome shotgun (WGS) entry which is preliminary data.</text>
</comment>
<dbReference type="EMBL" id="JAKOGI010002579">
    <property type="protein sequence ID" value="KAJ8421714.1"/>
    <property type="molecule type" value="Genomic_DNA"/>
</dbReference>
<sequence>MALTAGEEEIVEFEKKFDEEKADQIALSHIRKLYTTNTFDIEGMKSTFKNVWKPTKELVTKELDQNLFIFHFPSKADKEAVLNEGPCTLDDRTLLLKELDGLEKYLVSDIVRFRVKVYNVPRLKQTKAFAECLANLMGKFVSMDVDNLVGIDKSLNFIVDINITKPMRRGIKVKAYGRLGHIYHSYELFNKEIPEEKLLYGPNLRASPIRRKKRGGAGKLRNNRRNCSCKRSRIIGKARRQR</sequence>